<dbReference type="HOGENOM" id="CLU_1616137_0_0_9"/>
<dbReference type="PATRIC" id="fig|999411.4.peg.903"/>
<gene>
    <name evidence="1" type="ORF">HMPREF1092_00930</name>
</gene>
<sequence>MEDIKTTNVENKPIEKIEKTYSFYNLLVFDKELNIVNLINFSNRNLKDNIYDDNSFYIEISVELFGKIRKLLDSNKLKLTKNPIQEQITIQDVQATPLPPQPPTKEELVNKALLEQTIQITELNQKTDGLAQGIMEGVIKQSKTDKKINALSKAILELTMKGSL</sequence>
<accession>N9WF87</accession>
<comment type="caution">
    <text evidence="1">The sequence shown here is derived from an EMBL/GenBank/DDBJ whole genome shotgun (WGS) entry which is preliminary data.</text>
</comment>
<name>N9WF87_9CLOT</name>
<protein>
    <submittedName>
        <fullName evidence="1">Uncharacterized protein</fullName>
    </submittedName>
</protein>
<dbReference type="RefSeq" id="WP_002597432.1">
    <property type="nucleotide sequence ID" value="NZ_KB850956.1"/>
</dbReference>
<keyword evidence="2" id="KW-1185">Reference proteome</keyword>
<dbReference type="Proteomes" id="UP000013097">
    <property type="component" value="Unassembled WGS sequence"/>
</dbReference>
<evidence type="ECO:0000313" key="2">
    <source>
        <dbReference type="Proteomes" id="UP000013097"/>
    </source>
</evidence>
<dbReference type="EMBL" id="AGYT01000008">
    <property type="protein sequence ID" value="ENZ01696.1"/>
    <property type="molecule type" value="Genomic_DNA"/>
</dbReference>
<evidence type="ECO:0000313" key="1">
    <source>
        <dbReference type="EMBL" id="ENZ01696.1"/>
    </source>
</evidence>
<proteinExistence type="predicted"/>
<dbReference type="AlphaFoldDB" id="N9WF87"/>
<reference evidence="1 2" key="1">
    <citation type="submission" date="2013-01" db="EMBL/GenBank/DDBJ databases">
        <title>The Genome Sequence of Clostridium colicanis 209318.</title>
        <authorList>
            <consortium name="The Broad Institute Genome Sequencing Platform"/>
            <person name="Earl A."/>
            <person name="Ward D."/>
            <person name="Feldgarden M."/>
            <person name="Gevers D."/>
            <person name="Courvalin P."/>
            <person name="Lambert T."/>
            <person name="Walker B."/>
            <person name="Young S.K."/>
            <person name="Zeng Q."/>
            <person name="Gargeya S."/>
            <person name="Fitzgerald M."/>
            <person name="Haas B."/>
            <person name="Abouelleil A."/>
            <person name="Alvarado L."/>
            <person name="Arachchi H.M."/>
            <person name="Berlin A.M."/>
            <person name="Chapman S.B."/>
            <person name="Dewar J."/>
            <person name="Goldberg J."/>
            <person name="Griggs A."/>
            <person name="Gujja S."/>
            <person name="Hansen M."/>
            <person name="Howarth C."/>
            <person name="Imamovic A."/>
            <person name="Larimer J."/>
            <person name="McCowan C."/>
            <person name="Murphy C."/>
            <person name="Neiman D."/>
            <person name="Pearson M."/>
            <person name="Priest M."/>
            <person name="Roberts A."/>
            <person name="Saif S."/>
            <person name="Shea T."/>
            <person name="Sisk P."/>
            <person name="Sykes S."/>
            <person name="Wortman J."/>
            <person name="Nusbaum C."/>
            <person name="Birren B."/>
        </authorList>
    </citation>
    <scope>NUCLEOTIDE SEQUENCE [LARGE SCALE GENOMIC DNA]</scope>
    <source>
        <strain evidence="1 2">209318</strain>
    </source>
</reference>
<organism evidence="1 2">
    <name type="scientific">Clostridium thermobutyricum</name>
    <dbReference type="NCBI Taxonomy" id="29372"/>
    <lineage>
        <taxon>Bacteria</taxon>
        <taxon>Bacillati</taxon>
        <taxon>Bacillota</taxon>
        <taxon>Clostridia</taxon>
        <taxon>Eubacteriales</taxon>
        <taxon>Clostridiaceae</taxon>
        <taxon>Clostridium</taxon>
    </lineage>
</organism>